<reference evidence="4 5" key="1">
    <citation type="journal article" date="2022" name="G3 (Bethesda)">
        <title>Evaluating Illumina-, Nanopore-, and PacBio-based genome assembly strategies with the bald notothen, Trematomus borchgrevinki.</title>
        <authorList>
            <person name="Rayamajhi N."/>
            <person name="Cheng C.C."/>
            <person name="Catchen J.M."/>
        </authorList>
    </citation>
    <scope>NUCLEOTIDE SEQUENCE [LARGE SCALE GENOMIC DNA]</scope>
    <source>
        <strain evidence="4">AGRC-2024</strain>
    </source>
</reference>
<proteinExistence type="inferred from homology"/>
<organism evidence="4 5">
    <name type="scientific">Pagothenia borchgrevinki</name>
    <name type="common">Bald rockcod</name>
    <name type="synonym">Trematomus borchgrevinki</name>
    <dbReference type="NCBI Taxonomy" id="8213"/>
    <lineage>
        <taxon>Eukaryota</taxon>
        <taxon>Metazoa</taxon>
        <taxon>Chordata</taxon>
        <taxon>Craniata</taxon>
        <taxon>Vertebrata</taxon>
        <taxon>Euteleostomi</taxon>
        <taxon>Actinopterygii</taxon>
        <taxon>Neopterygii</taxon>
        <taxon>Teleostei</taxon>
        <taxon>Neoteleostei</taxon>
        <taxon>Acanthomorphata</taxon>
        <taxon>Eupercaria</taxon>
        <taxon>Perciformes</taxon>
        <taxon>Notothenioidei</taxon>
        <taxon>Nototheniidae</taxon>
        <taxon>Pagothenia</taxon>
    </lineage>
</organism>
<feature type="transmembrane region" description="Helical" evidence="3">
    <location>
        <begin position="492"/>
        <end position="512"/>
    </location>
</feature>
<dbReference type="PANTHER" id="PTHR14096:SF59">
    <property type="entry name" value="APOLIPOPROTEIN L, 1 ISOFORM X1"/>
    <property type="match status" value="1"/>
</dbReference>
<evidence type="ECO:0000313" key="5">
    <source>
        <dbReference type="Proteomes" id="UP001619887"/>
    </source>
</evidence>
<feature type="compositionally biased region" description="Low complexity" evidence="2">
    <location>
        <begin position="63"/>
        <end position="75"/>
    </location>
</feature>
<comment type="similarity">
    <text evidence="1">Belongs to the apolipoprotein L family.</text>
</comment>
<reference evidence="4 5" key="2">
    <citation type="journal article" date="2024" name="G3 (Bethesda)">
        <title>The genome of the cryopelagic Antarctic bald notothen, Trematomus borchgrevinki.</title>
        <authorList>
            <person name="Rayamajhi N."/>
            <person name="Rivera-Colon A.G."/>
            <person name="Minhas B.F."/>
            <person name="Cheng C.C."/>
            <person name="Catchen J.M."/>
        </authorList>
    </citation>
    <scope>NUCLEOTIDE SEQUENCE [LARGE SCALE GENOMIC DNA]</scope>
    <source>
        <strain evidence="4">AGRC-2024</strain>
    </source>
</reference>
<dbReference type="Proteomes" id="UP001619887">
    <property type="component" value="Unassembled WGS sequence"/>
</dbReference>
<sequence>MMPPKPPRTKYLMKSSITASCDVTQPTYEAPMEPKPSSPTPTLTSSNDVQQSVYKEPDSLLAPKPSSPTSTITSSNDVTQSPYEDVNATKPTSPTSTIISSKHVPQSAYEDLDAHMPTVTDGSHSDVNVKPVPRPRSRIQPKSELNNNNNTVDSSDTTSDTPDAVSSQLNERPADFKTPGPVRPPPRPPLSKYMTSRKPTTAVYGGNHYMISQYEPNVRTAAVSPERKPPSPGPARPPPPCIDYASRSKMKLPSVKKSSTDESTNTYISFMQPSSTVSDGEVTYNPDRPAVPPRIWASSLTRSKSMPVTSPTQTRPPPPCFTPPPPPSINSDSESMYSEIEHYLDVLPEDEDKITVTSDRPTFRYQSGISTSRQPSTDDKEDIIGMCRWLKRVSKSDCMAPSLYGLSIEEEIRSFNERAMNVKKALRLYNLLMMKRSDCMKNIITEFSTISESMDKMRKKTKTMDIAGGTTGAVGGVTVVLGIAFAPMTLGASLIATAVGAGMLASAGGMGAHTAKTNKKKVVNRMTVEKLVYNYKENVVEPELCLGFILSGMNELRRHDIARIQRAGAQTDALKVAHLAQTVFNMSYDRMLSVPHTGGMASERLLLAFAKDMDLYFTEKEGQKLKKSIKSKFSGRVRLLSENLQEELNQMIRLWEKFG</sequence>
<gene>
    <name evidence="4" type="ORF">OYC64_006471</name>
</gene>
<dbReference type="EMBL" id="JBIYXZ010002078">
    <property type="protein sequence ID" value="KAL3054143.1"/>
    <property type="molecule type" value="Genomic_DNA"/>
</dbReference>
<dbReference type="AlphaFoldDB" id="A0ABD2GKC8"/>
<dbReference type="Pfam" id="PF05461">
    <property type="entry name" value="ApoL"/>
    <property type="match status" value="1"/>
</dbReference>
<evidence type="ECO:0000313" key="4">
    <source>
        <dbReference type="EMBL" id="KAL3054143.1"/>
    </source>
</evidence>
<name>A0ABD2GKC8_PAGBO</name>
<feature type="compositionally biased region" description="Pro residues" evidence="2">
    <location>
        <begin position="314"/>
        <end position="324"/>
    </location>
</feature>
<feature type="compositionally biased region" description="Pro residues" evidence="2">
    <location>
        <begin position="230"/>
        <end position="241"/>
    </location>
</feature>
<dbReference type="PANTHER" id="PTHR14096">
    <property type="entry name" value="APOLIPOPROTEIN L"/>
    <property type="match status" value="1"/>
</dbReference>
<evidence type="ECO:0000256" key="1">
    <source>
        <dbReference type="ARBA" id="ARBA00010090"/>
    </source>
</evidence>
<feature type="compositionally biased region" description="Low complexity" evidence="2">
    <location>
        <begin position="146"/>
        <end position="167"/>
    </location>
</feature>
<comment type="caution">
    <text evidence="4">The sequence shown here is derived from an EMBL/GenBank/DDBJ whole genome shotgun (WGS) entry which is preliminary data.</text>
</comment>
<keyword evidence="5" id="KW-1185">Reference proteome</keyword>
<evidence type="ECO:0000256" key="2">
    <source>
        <dbReference type="SAM" id="MobiDB-lite"/>
    </source>
</evidence>
<accession>A0ABD2GKC8</accession>
<evidence type="ECO:0000256" key="3">
    <source>
        <dbReference type="SAM" id="Phobius"/>
    </source>
</evidence>
<feature type="region of interest" description="Disordered" evidence="2">
    <location>
        <begin position="1"/>
        <end position="206"/>
    </location>
</feature>
<feature type="region of interest" description="Disordered" evidence="2">
    <location>
        <begin position="218"/>
        <end position="324"/>
    </location>
</feature>
<keyword evidence="3" id="KW-1133">Transmembrane helix</keyword>
<feature type="compositionally biased region" description="Polar residues" evidence="2">
    <location>
        <begin position="261"/>
        <end position="278"/>
    </location>
</feature>
<keyword evidence="3" id="KW-0812">Transmembrane</keyword>
<feature type="compositionally biased region" description="Low complexity" evidence="2">
    <location>
        <begin position="89"/>
        <end position="102"/>
    </location>
</feature>
<feature type="transmembrane region" description="Helical" evidence="3">
    <location>
        <begin position="466"/>
        <end position="486"/>
    </location>
</feature>
<protein>
    <submittedName>
        <fullName evidence="4">Uncharacterized protein</fullName>
    </submittedName>
</protein>
<dbReference type="InterPro" id="IPR008405">
    <property type="entry name" value="ApoL"/>
</dbReference>
<feature type="compositionally biased region" description="Polar residues" evidence="2">
    <location>
        <begin position="15"/>
        <end position="27"/>
    </location>
</feature>
<keyword evidence="3" id="KW-0472">Membrane</keyword>